<dbReference type="HOGENOM" id="CLU_2667596_0_0_4"/>
<feature type="region of interest" description="Disordered" evidence="1">
    <location>
        <begin position="1"/>
        <end position="22"/>
    </location>
</feature>
<name>C3X986_OXAFO</name>
<dbReference type="Proteomes" id="UP000005089">
    <property type="component" value="Unassembled WGS sequence"/>
</dbReference>
<sequence length="75" mass="9240">MERHMKQSEEKKRTVLPEEDNRRSDWKQFDIVERGIEMDIDHGYSSAARFMEKHDIAPEIIERVLRRRRDRRARC</sequence>
<keyword evidence="3" id="KW-1185">Reference proteome</keyword>
<accession>C3X986</accession>
<evidence type="ECO:0000313" key="2">
    <source>
        <dbReference type="EMBL" id="EEO29762.1"/>
    </source>
</evidence>
<evidence type="ECO:0000313" key="3">
    <source>
        <dbReference type="Proteomes" id="UP000005089"/>
    </source>
</evidence>
<dbReference type="EMBL" id="GG658170">
    <property type="protein sequence ID" value="EEO29762.1"/>
    <property type="molecule type" value="Genomic_DNA"/>
</dbReference>
<dbReference type="STRING" id="847.BRW83_1428"/>
<protein>
    <submittedName>
        <fullName evidence="2">Uncharacterized protein</fullName>
    </submittedName>
</protein>
<reference evidence="2 3" key="1">
    <citation type="submission" date="2009-02" db="EMBL/GenBank/DDBJ databases">
        <title>The Genome Sequence of Oxalobacter formigenes OXCC13.</title>
        <authorList>
            <consortium name="The Broad Institute Genome Sequencing Platform"/>
            <person name="Ward D."/>
            <person name="Young S.K."/>
            <person name="Kodira C.D."/>
            <person name="Zeng Q."/>
            <person name="Koehrsen M."/>
            <person name="Alvarado L."/>
            <person name="Berlin A."/>
            <person name="Borenstein D."/>
            <person name="Chen Z."/>
            <person name="Engels R."/>
            <person name="Freedman E."/>
            <person name="Gellesch M."/>
            <person name="Goldberg J."/>
            <person name="Griggs A."/>
            <person name="Gujja S."/>
            <person name="Heiman D."/>
            <person name="Hepburn T."/>
            <person name="Howarth C."/>
            <person name="Jen D."/>
            <person name="Larson L."/>
            <person name="Lewis B."/>
            <person name="Mehta T."/>
            <person name="Park D."/>
            <person name="Pearson M."/>
            <person name="Roberts A."/>
            <person name="Saif S."/>
            <person name="Shea T."/>
            <person name="Shenoy N."/>
            <person name="Sisk P."/>
            <person name="Stolte C."/>
            <person name="Sykes S."/>
            <person name="Walk T."/>
            <person name="White J."/>
            <person name="Yandava C."/>
            <person name="Allison M.J."/>
            <person name="Lander E."/>
            <person name="Nusbaum C."/>
            <person name="Galagan J."/>
            <person name="Birren B."/>
        </authorList>
    </citation>
    <scope>NUCLEOTIDE SEQUENCE [LARGE SCALE GENOMIC DNA]</scope>
    <source>
        <strain evidence="2 3">OXCC13</strain>
    </source>
</reference>
<organism evidence="2 3">
    <name type="scientific">Oxalobacter formigenes OXCC13</name>
    <dbReference type="NCBI Taxonomy" id="556269"/>
    <lineage>
        <taxon>Bacteria</taxon>
        <taxon>Pseudomonadati</taxon>
        <taxon>Pseudomonadota</taxon>
        <taxon>Betaproteobacteria</taxon>
        <taxon>Burkholderiales</taxon>
        <taxon>Oxalobacteraceae</taxon>
        <taxon>Oxalobacter</taxon>
    </lineage>
</organism>
<dbReference type="AlphaFoldDB" id="C3X986"/>
<gene>
    <name evidence="2" type="ORF">OFBG_00790</name>
</gene>
<evidence type="ECO:0000256" key="1">
    <source>
        <dbReference type="SAM" id="MobiDB-lite"/>
    </source>
</evidence>
<proteinExistence type="predicted"/>